<dbReference type="Gene3D" id="3.40.50.1820">
    <property type="entry name" value="alpha/beta hydrolase"/>
    <property type="match status" value="1"/>
</dbReference>
<dbReference type="SUPFAM" id="SSF53474">
    <property type="entry name" value="alpha/beta-Hydrolases"/>
    <property type="match status" value="1"/>
</dbReference>
<comment type="caution">
    <text evidence="7">The sequence shown here is derived from an EMBL/GenBank/DDBJ whole genome shotgun (WGS) entry which is preliminary data.</text>
</comment>
<dbReference type="InterPro" id="IPR051601">
    <property type="entry name" value="Serine_prot/Carboxylest_S33"/>
</dbReference>
<keyword evidence="8" id="KW-1185">Reference proteome</keyword>
<accession>A0ABW1GWS5</accession>
<dbReference type="Proteomes" id="UP001596200">
    <property type="component" value="Unassembled WGS sequence"/>
</dbReference>
<feature type="chain" id="PRO_5046007122" evidence="4">
    <location>
        <begin position="46"/>
        <end position="515"/>
    </location>
</feature>
<evidence type="ECO:0000256" key="2">
    <source>
        <dbReference type="ARBA" id="ARBA00022729"/>
    </source>
</evidence>
<proteinExistence type="inferred from homology"/>
<organism evidence="7 8">
    <name type="scientific">Streptomyces pulveraceus</name>
    <dbReference type="NCBI Taxonomy" id="68258"/>
    <lineage>
        <taxon>Bacteria</taxon>
        <taxon>Bacillati</taxon>
        <taxon>Actinomycetota</taxon>
        <taxon>Actinomycetes</taxon>
        <taxon>Kitasatosporales</taxon>
        <taxon>Streptomycetaceae</taxon>
        <taxon>Streptomyces</taxon>
    </lineage>
</organism>
<evidence type="ECO:0000259" key="5">
    <source>
        <dbReference type="Pfam" id="PF00561"/>
    </source>
</evidence>
<dbReference type="InterPro" id="IPR013595">
    <property type="entry name" value="Pept_S33_TAP-like_C"/>
</dbReference>
<dbReference type="RefSeq" id="WP_344516777.1">
    <property type="nucleotide sequence ID" value="NZ_BAAATU010000043.1"/>
</dbReference>
<dbReference type="EMBL" id="JBHSPU010000042">
    <property type="protein sequence ID" value="MFC5918628.1"/>
    <property type="molecule type" value="Genomic_DNA"/>
</dbReference>
<dbReference type="InterPro" id="IPR029058">
    <property type="entry name" value="AB_hydrolase_fold"/>
</dbReference>
<reference evidence="8" key="1">
    <citation type="journal article" date="2019" name="Int. J. Syst. Evol. Microbiol.">
        <title>The Global Catalogue of Microorganisms (GCM) 10K type strain sequencing project: providing services to taxonomists for standard genome sequencing and annotation.</title>
        <authorList>
            <consortium name="The Broad Institute Genomics Platform"/>
            <consortium name="The Broad Institute Genome Sequencing Center for Infectious Disease"/>
            <person name="Wu L."/>
            <person name="Ma J."/>
        </authorList>
    </citation>
    <scope>NUCLEOTIDE SEQUENCE [LARGE SCALE GENOMIC DNA]</scope>
    <source>
        <strain evidence="8">JCM 4147</strain>
    </source>
</reference>
<evidence type="ECO:0000313" key="8">
    <source>
        <dbReference type="Proteomes" id="UP001596200"/>
    </source>
</evidence>
<protein>
    <submittedName>
        <fullName evidence="7">Alpha/beta fold hydrolase</fullName>
    </submittedName>
</protein>
<sequence>MNKSPRKSLRTNTVPKPGARRATTAVLLALSASAAALVVPGPAFARASPGATAAVPPIRWGACPEAEPPYPAPSPKAQCATVKVPLDWSKPKGPKVGIFVARYRATDPARRIGVLMSNPGGPGAPGSDDALYADDPVSGYTPAMLQRFDMIGFDPRGIGRSQNAECDESIADSAPTRPRNAVEFERMRILNGQLADSCLKRTGPLAAHMDGESVARDMDAIRAALGESRISFLGHSYGTFLGERYARLFPGRLRALALDSAMDPSRPDAERYLTDGSVTIDNTLKRLAAWCEKDAACALKGKGLLKGKDLTAVTDELFARADAGTLRDPGPNGPTRTKVDADKLSDFLTFALGKGSPEATAEQLAALYTGKGEVNWVPTGTDSASRLVLCRDYDFRIRDYAQYLAIRKRAAQAAPHVRYNAQSLDTVLGCQGWTMPPKPGPVQAKGDLPPVLVANATHDLATPLPGARRMANSFPKASLFTMDVVGHWLYRRGGTEKAMRAIDTYLTNPEGRPEN</sequence>
<dbReference type="Pfam" id="PF00561">
    <property type="entry name" value="Abhydrolase_1"/>
    <property type="match status" value="1"/>
</dbReference>
<evidence type="ECO:0000256" key="4">
    <source>
        <dbReference type="SAM" id="SignalP"/>
    </source>
</evidence>
<gene>
    <name evidence="7" type="ORF">ACFP1B_35140</name>
</gene>
<dbReference type="PANTHER" id="PTHR43248">
    <property type="entry name" value="2-SUCCINYL-6-HYDROXY-2,4-CYCLOHEXADIENE-1-CARBOXYLATE SYNTHASE"/>
    <property type="match status" value="1"/>
</dbReference>
<comment type="similarity">
    <text evidence="1">Belongs to the peptidase S33 family.</text>
</comment>
<feature type="domain" description="Peptidase S33 tripeptidyl aminopeptidase-like C-terminal" evidence="6">
    <location>
        <begin position="420"/>
        <end position="510"/>
    </location>
</feature>
<name>A0ABW1GWS5_9ACTN</name>
<feature type="signal peptide" evidence="4">
    <location>
        <begin position="1"/>
        <end position="45"/>
    </location>
</feature>
<keyword evidence="3 7" id="KW-0378">Hydrolase</keyword>
<evidence type="ECO:0000313" key="7">
    <source>
        <dbReference type="EMBL" id="MFC5918628.1"/>
    </source>
</evidence>
<feature type="domain" description="AB hydrolase-1" evidence="5">
    <location>
        <begin position="143"/>
        <end position="265"/>
    </location>
</feature>
<evidence type="ECO:0000256" key="1">
    <source>
        <dbReference type="ARBA" id="ARBA00010088"/>
    </source>
</evidence>
<dbReference type="GO" id="GO:0016787">
    <property type="term" value="F:hydrolase activity"/>
    <property type="evidence" value="ECO:0007669"/>
    <property type="project" value="UniProtKB-KW"/>
</dbReference>
<dbReference type="InterPro" id="IPR000073">
    <property type="entry name" value="AB_hydrolase_1"/>
</dbReference>
<keyword evidence="2 4" id="KW-0732">Signal</keyword>
<dbReference type="PANTHER" id="PTHR43248:SF29">
    <property type="entry name" value="TRIPEPTIDYL AMINOPEPTIDASE"/>
    <property type="match status" value="1"/>
</dbReference>
<dbReference type="Pfam" id="PF08386">
    <property type="entry name" value="Abhydrolase_4"/>
    <property type="match status" value="1"/>
</dbReference>
<evidence type="ECO:0000256" key="3">
    <source>
        <dbReference type="ARBA" id="ARBA00022801"/>
    </source>
</evidence>
<evidence type="ECO:0000259" key="6">
    <source>
        <dbReference type="Pfam" id="PF08386"/>
    </source>
</evidence>